<evidence type="ECO:0000313" key="1">
    <source>
        <dbReference type="EMBL" id="QHT15925.1"/>
    </source>
</evidence>
<protein>
    <submittedName>
        <fullName evidence="1">Uncharacterized protein</fullName>
    </submittedName>
</protein>
<dbReference type="AlphaFoldDB" id="A0A6C0DK41"/>
<organism evidence="1">
    <name type="scientific">viral metagenome</name>
    <dbReference type="NCBI Taxonomy" id="1070528"/>
    <lineage>
        <taxon>unclassified sequences</taxon>
        <taxon>metagenomes</taxon>
        <taxon>organismal metagenomes</taxon>
    </lineage>
</organism>
<proteinExistence type="predicted"/>
<sequence length="310" mass="33368">MKYNLKQSKKNRNSKELGKSRKHFFYKMKGCSKKMRSRHHSKKIHGGKGDTNVLGADFNLAYPYNGPVLPNPALAYQGKGGYKCPDGLAQSDSRIPFPLTSNVNGVNPLYPNTGPIPNGLTVFNSAQFQRGGNCGCSGGLNTAMSGGVRNHVNKHRLGCKCSMCKMTNMNGGGGCSTSNNGIPYPNGLVGERYLNPSNLPGANGIPGGANYYSLNTYNNDVSRQMIDVGANPPFLGYRGGKRQGSKQTRRQRGGTFSNFLGQDLINLGRQFTYGIGSAYNSLNGYPAPTNPLPWKGQLPDTASLSTVKNI</sequence>
<dbReference type="EMBL" id="MN739614">
    <property type="protein sequence ID" value="QHT15925.1"/>
    <property type="molecule type" value="Genomic_DNA"/>
</dbReference>
<accession>A0A6C0DK41</accession>
<reference evidence="1" key="1">
    <citation type="journal article" date="2020" name="Nature">
        <title>Giant virus diversity and host interactions through global metagenomics.</title>
        <authorList>
            <person name="Schulz F."/>
            <person name="Roux S."/>
            <person name="Paez-Espino D."/>
            <person name="Jungbluth S."/>
            <person name="Walsh D.A."/>
            <person name="Denef V.J."/>
            <person name="McMahon K.D."/>
            <person name="Konstantinidis K.T."/>
            <person name="Eloe-Fadrosh E.A."/>
            <person name="Kyrpides N.C."/>
            <person name="Woyke T."/>
        </authorList>
    </citation>
    <scope>NUCLEOTIDE SEQUENCE</scope>
    <source>
        <strain evidence="1">GVMAG-M-3300023174-182</strain>
    </source>
</reference>
<name>A0A6C0DK41_9ZZZZ</name>